<organism evidence="6 7">
    <name type="scientific">Herpetosiphon gulosus</name>
    <dbReference type="NCBI Taxonomy" id="1973496"/>
    <lineage>
        <taxon>Bacteria</taxon>
        <taxon>Bacillati</taxon>
        <taxon>Chloroflexota</taxon>
        <taxon>Chloroflexia</taxon>
        <taxon>Herpetosiphonales</taxon>
        <taxon>Herpetosiphonaceae</taxon>
        <taxon>Herpetosiphon</taxon>
    </lineage>
</organism>
<dbReference type="SUPFAM" id="SSF52467">
    <property type="entry name" value="DHS-like NAD/FAD-binding domain"/>
    <property type="match status" value="1"/>
</dbReference>
<evidence type="ECO:0000256" key="3">
    <source>
        <dbReference type="ARBA" id="ARBA00023027"/>
    </source>
</evidence>
<sequence length="243" mass="26398">MAQFAAELIQTLRQAQSLVVLTGSGISAPSGIPTYRSAAADARWTAYDPDKVATFAGFERDPVGVFQVYQAMKRQCEQAQPNAGHYALAQLEQLVGQFKLFTQNIDSLHQRAGSSQVYEVHGSLARTICSREGNLVETWNPEQPICPKCGTPLRPDIVWFGELLDAAILQAAKAAFDTSDVALVIGTSALVEPIASLPHRALRRKKTVIEINPDMPLRGIATFSLAGSADAVLPQLIKEVWKL</sequence>
<dbReference type="EC" id="2.3.1.286" evidence="1"/>
<evidence type="ECO:0000259" key="5">
    <source>
        <dbReference type="PROSITE" id="PS50305"/>
    </source>
</evidence>
<keyword evidence="2" id="KW-0808">Transferase</keyword>
<dbReference type="Proteomes" id="UP001428290">
    <property type="component" value="Unassembled WGS sequence"/>
</dbReference>
<keyword evidence="7" id="KW-1185">Reference proteome</keyword>
<dbReference type="InterPro" id="IPR003000">
    <property type="entry name" value="Sirtuin"/>
</dbReference>
<keyword evidence="3" id="KW-0520">NAD</keyword>
<accession>A0ABP9WWP8</accession>
<dbReference type="Gene3D" id="3.40.50.1220">
    <property type="entry name" value="TPP-binding domain"/>
    <property type="match status" value="1"/>
</dbReference>
<proteinExistence type="predicted"/>
<evidence type="ECO:0000256" key="1">
    <source>
        <dbReference type="ARBA" id="ARBA00012928"/>
    </source>
</evidence>
<evidence type="ECO:0000313" key="7">
    <source>
        <dbReference type="Proteomes" id="UP001428290"/>
    </source>
</evidence>
<comment type="caution">
    <text evidence="6">The sequence shown here is derived from an EMBL/GenBank/DDBJ whole genome shotgun (WGS) entry which is preliminary data.</text>
</comment>
<evidence type="ECO:0000256" key="4">
    <source>
        <dbReference type="PROSITE-ProRule" id="PRU00236"/>
    </source>
</evidence>
<protein>
    <recommendedName>
        <fullName evidence="1">protein acetyllysine N-acetyltransferase</fullName>
        <ecNumber evidence="1">2.3.1.286</ecNumber>
    </recommendedName>
</protein>
<dbReference type="PANTHER" id="PTHR11085:SF10">
    <property type="entry name" value="NAD-DEPENDENT PROTEIN DEACYLASE SIRTUIN-5, MITOCHONDRIAL-RELATED"/>
    <property type="match status" value="1"/>
</dbReference>
<gene>
    <name evidence="6" type="primary">cobB_2</name>
    <name evidence="6" type="ORF">Hgul01_01367</name>
</gene>
<dbReference type="InterPro" id="IPR026591">
    <property type="entry name" value="Sirtuin_cat_small_dom_sf"/>
</dbReference>
<dbReference type="PROSITE" id="PS50305">
    <property type="entry name" value="SIRTUIN"/>
    <property type="match status" value="1"/>
</dbReference>
<dbReference type="EMBL" id="BAABRU010000004">
    <property type="protein sequence ID" value="GAA5527580.1"/>
    <property type="molecule type" value="Genomic_DNA"/>
</dbReference>
<evidence type="ECO:0000256" key="2">
    <source>
        <dbReference type="ARBA" id="ARBA00022679"/>
    </source>
</evidence>
<dbReference type="RefSeq" id="WP_345721201.1">
    <property type="nucleotide sequence ID" value="NZ_BAABRU010000004.1"/>
</dbReference>
<comment type="caution">
    <text evidence="4">Lacks conserved residue(s) required for the propagation of feature annotation.</text>
</comment>
<dbReference type="InterPro" id="IPR050134">
    <property type="entry name" value="NAD-dep_sirtuin_deacylases"/>
</dbReference>
<name>A0ABP9WWP8_9CHLR</name>
<dbReference type="PANTHER" id="PTHR11085">
    <property type="entry name" value="NAD-DEPENDENT PROTEIN DEACYLASE SIRTUIN-5, MITOCHONDRIAL-RELATED"/>
    <property type="match status" value="1"/>
</dbReference>
<dbReference type="Pfam" id="PF02146">
    <property type="entry name" value="SIR2"/>
    <property type="match status" value="1"/>
</dbReference>
<reference evidence="6 7" key="1">
    <citation type="submission" date="2024-02" db="EMBL/GenBank/DDBJ databases">
        <title>Herpetosiphon gulosus NBRC 112829.</title>
        <authorList>
            <person name="Ichikawa N."/>
            <person name="Katano-Makiyama Y."/>
            <person name="Hidaka K."/>
        </authorList>
    </citation>
    <scope>NUCLEOTIDE SEQUENCE [LARGE SCALE GENOMIC DNA]</scope>
    <source>
        <strain evidence="6 7">NBRC 112829</strain>
    </source>
</reference>
<dbReference type="InterPro" id="IPR029035">
    <property type="entry name" value="DHS-like_NAD/FAD-binding_dom"/>
</dbReference>
<dbReference type="Gene3D" id="3.30.1600.10">
    <property type="entry name" value="SIR2/SIRT2 'Small Domain"/>
    <property type="match status" value="1"/>
</dbReference>
<evidence type="ECO:0000313" key="6">
    <source>
        <dbReference type="EMBL" id="GAA5527580.1"/>
    </source>
</evidence>
<feature type="domain" description="Deacetylase sirtuin-type" evidence="5">
    <location>
        <begin position="1"/>
        <end position="243"/>
    </location>
</feature>
<dbReference type="InterPro" id="IPR026590">
    <property type="entry name" value="Ssirtuin_cat_dom"/>
</dbReference>